<evidence type="ECO:0000313" key="2">
    <source>
        <dbReference type="EMBL" id="RFU25645.1"/>
    </source>
</evidence>
<comment type="caution">
    <text evidence="2">The sequence shown here is derived from an EMBL/GenBank/DDBJ whole genome shotgun (WGS) entry which is preliminary data.</text>
</comment>
<accession>A0A3E2GWV5</accession>
<evidence type="ECO:0000313" key="3">
    <source>
        <dbReference type="Proteomes" id="UP000258309"/>
    </source>
</evidence>
<dbReference type="EMBL" id="NCSJ02000318">
    <property type="protein sequence ID" value="RFU25645.1"/>
    <property type="molecule type" value="Genomic_DNA"/>
</dbReference>
<gene>
    <name evidence="2" type="ORF">B7463_g10695</name>
</gene>
<dbReference type="AlphaFoldDB" id="A0A3E2GWV5"/>
<feature type="chain" id="PRO_5017818593" evidence="1">
    <location>
        <begin position="20"/>
        <end position="95"/>
    </location>
</feature>
<feature type="signal peptide" evidence="1">
    <location>
        <begin position="1"/>
        <end position="19"/>
    </location>
</feature>
<sequence length="95" mass="10633">MGLFELFLATSVLVAGAFADGVKRTEVAQLAGRQNCMPDSLAESTLFNEPTEDYSEKRRRNAAPEALADLDTVIFQFSLFFREKSPVHHFLVRVP</sequence>
<protein>
    <submittedName>
        <fullName evidence="2">Uncharacterized protein</fullName>
    </submittedName>
</protein>
<feature type="non-terminal residue" evidence="2">
    <location>
        <position position="95"/>
    </location>
</feature>
<organism evidence="2 3">
    <name type="scientific">Scytalidium lignicola</name>
    <name type="common">Hyphomycete</name>
    <dbReference type="NCBI Taxonomy" id="5539"/>
    <lineage>
        <taxon>Eukaryota</taxon>
        <taxon>Fungi</taxon>
        <taxon>Dikarya</taxon>
        <taxon>Ascomycota</taxon>
        <taxon>Pezizomycotina</taxon>
        <taxon>Leotiomycetes</taxon>
        <taxon>Leotiomycetes incertae sedis</taxon>
        <taxon>Scytalidium</taxon>
    </lineage>
</organism>
<name>A0A3E2GWV5_SCYLI</name>
<feature type="non-terminal residue" evidence="2">
    <location>
        <position position="1"/>
    </location>
</feature>
<keyword evidence="3" id="KW-1185">Reference proteome</keyword>
<proteinExistence type="predicted"/>
<dbReference type="Proteomes" id="UP000258309">
    <property type="component" value="Unassembled WGS sequence"/>
</dbReference>
<keyword evidence="1" id="KW-0732">Signal</keyword>
<evidence type="ECO:0000256" key="1">
    <source>
        <dbReference type="SAM" id="SignalP"/>
    </source>
</evidence>
<reference evidence="2 3" key="1">
    <citation type="submission" date="2018-05" db="EMBL/GenBank/DDBJ databases">
        <title>Draft genome sequence of Scytalidium lignicola DSM 105466, a ubiquitous saprotrophic fungus.</title>
        <authorList>
            <person name="Buettner E."/>
            <person name="Gebauer A.M."/>
            <person name="Hofrichter M."/>
            <person name="Liers C."/>
            <person name="Kellner H."/>
        </authorList>
    </citation>
    <scope>NUCLEOTIDE SEQUENCE [LARGE SCALE GENOMIC DNA]</scope>
    <source>
        <strain evidence="2 3">DSM 105466</strain>
    </source>
</reference>